<accession>A0A450WI61</accession>
<name>A0A450WI61_9GAMM</name>
<reference evidence="1" key="1">
    <citation type="submission" date="2019-02" db="EMBL/GenBank/DDBJ databases">
        <authorList>
            <person name="Gruber-Vodicka R. H."/>
            <person name="Seah K. B. B."/>
        </authorList>
    </citation>
    <scope>NUCLEOTIDE SEQUENCE</scope>
    <source>
        <strain evidence="1">BECK_BY7</strain>
    </source>
</reference>
<dbReference type="AlphaFoldDB" id="A0A450WI61"/>
<organism evidence="1">
    <name type="scientific">Candidatus Kentrum sp. LFY</name>
    <dbReference type="NCBI Taxonomy" id="2126342"/>
    <lineage>
        <taxon>Bacteria</taxon>
        <taxon>Pseudomonadati</taxon>
        <taxon>Pseudomonadota</taxon>
        <taxon>Gammaproteobacteria</taxon>
        <taxon>Candidatus Kentrum</taxon>
    </lineage>
</organism>
<proteinExistence type="predicted"/>
<evidence type="ECO:0000313" key="1">
    <source>
        <dbReference type="EMBL" id="VFK16715.1"/>
    </source>
</evidence>
<gene>
    <name evidence="1" type="ORF">BECKLFY1418C_GA0070996_102538</name>
</gene>
<protein>
    <submittedName>
        <fullName evidence="1">Uncharacterized protein</fullName>
    </submittedName>
</protein>
<dbReference type="EMBL" id="CAADFN010000025">
    <property type="protein sequence ID" value="VFK16715.1"/>
    <property type="molecule type" value="Genomic_DNA"/>
</dbReference>
<sequence>MKKQNKYDALYQALDRQDEYTRYLKALTDLMDPEHDAIQTEERARIAGLSRYLHDRLEDANRQVYDCLRSPSEEGLAVLHKTQAELLARNSAH</sequence>